<evidence type="ECO:0000313" key="12">
    <source>
        <dbReference type="Proteomes" id="UP001359485"/>
    </source>
</evidence>
<dbReference type="InterPro" id="IPR044876">
    <property type="entry name" value="HRDC_dom_sf"/>
</dbReference>
<dbReference type="Pfam" id="PF00570">
    <property type="entry name" value="HRDC"/>
    <property type="match status" value="1"/>
</dbReference>
<proteinExistence type="inferred from homology"/>
<comment type="subcellular location">
    <subcellularLocation>
        <location evidence="1">Nucleus</location>
    </subcellularLocation>
</comment>
<dbReference type="InterPro" id="IPR012337">
    <property type="entry name" value="RNaseH-like_sf"/>
</dbReference>
<evidence type="ECO:0000256" key="9">
    <source>
        <dbReference type="SAM" id="MobiDB-lite"/>
    </source>
</evidence>
<keyword evidence="2" id="KW-0698">rRNA processing</keyword>
<evidence type="ECO:0000256" key="8">
    <source>
        <dbReference type="ARBA" id="ARBA00043957"/>
    </source>
</evidence>
<keyword evidence="7" id="KW-0539">Nucleus</keyword>
<keyword evidence="4" id="KW-0378">Hydrolase</keyword>
<accession>A0ABR1AFZ7</accession>
<organism evidence="11 12">
    <name type="scientific">Polyplax serrata</name>
    <name type="common">Common mouse louse</name>
    <dbReference type="NCBI Taxonomy" id="468196"/>
    <lineage>
        <taxon>Eukaryota</taxon>
        <taxon>Metazoa</taxon>
        <taxon>Ecdysozoa</taxon>
        <taxon>Arthropoda</taxon>
        <taxon>Hexapoda</taxon>
        <taxon>Insecta</taxon>
        <taxon>Pterygota</taxon>
        <taxon>Neoptera</taxon>
        <taxon>Paraneoptera</taxon>
        <taxon>Psocodea</taxon>
        <taxon>Troctomorpha</taxon>
        <taxon>Phthiraptera</taxon>
        <taxon>Anoplura</taxon>
        <taxon>Polyplacidae</taxon>
        <taxon>Polyplax</taxon>
    </lineage>
</organism>
<keyword evidence="5" id="KW-0271">Exosome</keyword>
<dbReference type="SUPFAM" id="SSF53098">
    <property type="entry name" value="Ribonuclease H-like"/>
    <property type="match status" value="1"/>
</dbReference>
<dbReference type="InterPro" id="IPR002121">
    <property type="entry name" value="HRDC_dom"/>
</dbReference>
<dbReference type="InterPro" id="IPR036397">
    <property type="entry name" value="RNaseH_sf"/>
</dbReference>
<reference evidence="11 12" key="1">
    <citation type="submission" date="2023-09" db="EMBL/GenBank/DDBJ databases">
        <title>Genomes of two closely related lineages of the louse Polyplax serrata with different host specificities.</title>
        <authorList>
            <person name="Martinu J."/>
            <person name="Tarabai H."/>
            <person name="Stefka J."/>
            <person name="Hypsa V."/>
        </authorList>
    </citation>
    <scope>NUCLEOTIDE SEQUENCE [LARGE SCALE GENOMIC DNA]</scope>
    <source>
        <strain evidence="11">98ZLc_SE</strain>
    </source>
</reference>
<feature type="region of interest" description="Disordered" evidence="9">
    <location>
        <begin position="677"/>
        <end position="721"/>
    </location>
</feature>
<comment type="similarity">
    <text evidence="8">Belongs to the exosome component 10/RRP6 family.</text>
</comment>
<evidence type="ECO:0000256" key="3">
    <source>
        <dbReference type="ARBA" id="ARBA00022722"/>
    </source>
</evidence>
<dbReference type="InterPro" id="IPR002562">
    <property type="entry name" value="3'-5'_exonuclease_dom"/>
</dbReference>
<dbReference type="Gene3D" id="3.30.420.10">
    <property type="entry name" value="Ribonuclease H-like superfamily/Ribonuclease H"/>
    <property type="match status" value="1"/>
</dbReference>
<evidence type="ECO:0000256" key="6">
    <source>
        <dbReference type="ARBA" id="ARBA00022839"/>
    </source>
</evidence>
<dbReference type="CDD" id="cd06147">
    <property type="entry name" value="Rrp6p_like_exo"/>
    <property type="match status" value="1"/>
</dbReference>
<protein>
    <recommendedName>
        <fullName evidence="10">HRDC domain-containing protein</fullName>
    </recommendedName>
</protein>
<feature type="domain" description="HRDC" evidence="10">
    <location>
        <begin position="460"/>
        <end position="540"/>
    </location>
</feature>
<dbReference type="EMBL" id="JAWJWF010000049">
    <property type="protein sequence ID" value="KAK6618880.1"/>
    <property type="molecule type" value="Genomic_DNA"/>
</dbReference>
<keyword evidence="6" id="KW-0269">Exonuclease</keyword>
<evidence type="ECO:0000256" key="2">
    <source>
        <dbReference type="ARBA" id="ARBA00022552"/>
    </source>
</evidence>
<dbReference type="Pfam" id="PF08066">
    <property type="entry name" value="PMC2NT"/>
    <property type="match status" value="1"/>
</dbReference>
<dbReference type="Pfam" id="PF01612">
    <property type="entry name" value="DNA_pol_A_exo1"/>
    <property type="match status" value="1"/>
</dbReference>
<keyword evidence="12" id="KW-1185">Reference proteome</keyword>
<evidence type="ECO:0000256" key="4">
    <source>
        <dbReference type="ARBA" id="ARBA00022801"/>
    </source>
</evidence>
<keyword evidence="3" id="KW-0540">Nuclease</keyword>
<dbReference type="Proteomes" id="UP001359485">
    <property type="component" value="Unassembled WGS sequence"/>
</dbReference>
<dbReference type="PANTHER" id="PTHR12124">
    <property type="entry name" value="POLYMYOSITIS/SCLERODERMA AUTOANTIGEN-RELATED"/>
    <property type="match status" value="1"/>
</dbReference>
<dbReference type="SMART" id="SM00474">
    <property type="entry name" value="35EXOc"/>
    <property type="match status" value="1"/>
</dbReference>
<comment type="caution">
    <text evidence="11">The sequence shown here is derived from an EMBL/GenBank/DDBJ whole genome shotgun (WGS) entry which is preliminary data.</text>
</comment>
<gene>
    <name evidence="11" type="ORF">RUM44_003261</name>
</gene>
<evidence type="ECO:0000256" key="5">
    <source>
        <dbReference type="ARBA" id="ARBA00022835"/>
    </source>
</evidence>
<dbReference type="SMART" id="SM00341">
    <property type="entry name" value="HRDC"/>
    <property type="match status" value="1"/>
</dbReference>
<dbReference type="InterPro" id="IPR049559">
    <property type="entry name" value="Rrp6p-like_exo"/>
</dbReference>
<evidence type="ECO:0000259" key="10">
    <source>
        <dbReference type="PROSITE" id="PS50967"/>
    </source>
</evidence>
<feature type="compositionally biased region" description="Polar residues" evidence="9">
    <location>
        <begin position="697"/>
        <end position="714"/>
    </location>
</feature>
<dbReference type="InterPro" id="IPR012588">
    <property type="entry name" value="Exosome-assoc_fac_Rrp6_N"/>
</dbReference>
<dbReference type="InterPro" id="IPR010997">
    <property type="entry name" value="HRDC-like_sf"/>
</dbReference>
<dbReference type="PANTHER" id="PTHR12124:SF47">
    <property type="entry name" value="EXOSOME COMPONENT 10"/>
    <property type="match status" value="1"/>
</dbReference>
<dbReference type="PROSITE" id="PS50967">
    <property type="entry name" value="HRDC"/>
    <property type="match status" value="1"/>
</dbReference>
<dbReference type="SUPFAM" id="SSF47819">
    <property type="entry name" value="HRDC-like"/>
    <property type="match status" value="1"/>
</dbReference>
<dbReference type="Gene3D" id="1.10.150.80">
    <property type="entry name" value="HRDC domain"/>
    <property type="match status" value="1"/>
</dbReference>
<evidence type="ECO:0000256" key="7">
    <source>
        <dbReference type="ARBA" id="ARBA00023242"/>
    </source>
</evidence>
<name>A0ABR1AFZ7_POLSC</name>
<evidence type="ECO:0000256" key="1">
    <source>
        <dbReference type="ARBA" id="ARBA00004123"/>
    </source>
</evidence>
<dbReference type="InterPro" id="IPR045092">
    <property type="entry name" value="Rrp6-like"/>
</dbReference>
<evidence type="ECO:0000313" key="11">
    <source>
        <dbReference type="EMBL" id="KAK6618880.1"/>
    </source>
</evidence>
<sequence length="809" mass="93112">MDVSNRAAPEGESANQLNGKTLEEFTMEAFKILVNATKTSNGLPFGRSRDLYESCPTFHNVLRLQECEILSNLSTLVKRTGCKTNIQNVDDDDKFEIIVDVNDSLLERVSISLDEISGVHKTPDSNLIRQQVVSSTGGKQMFHLGKGSGAAQVLNFILNQTKNMEKSQLKFPDKVNNDPNVPFEPKIKYKHNLLRPLALSVRKTEDGVCQYSHPYEFELEKFKPLDSQLVHCEPKLYRSVADTPLHFVTVKEEVSKMVQDLQKYNEMAVDLEHHSYRTFQGFTCLMQISTRDADYIIDTLTLRSALQELNKVFTDPSKVKVFHGADADILWLQRDLSLYVVNMFDTHQAAKLLNYPNLSLAYLLQHFCNVIAQKHFQLADWRIRPLPQELITYAREDTHYLLYIYDNLKNSLLEKCNGQTNLLESAIKESTRICSKVYVKPPFDKDGHLDIYHRSKKLFDNRQKFALQRLFEWRDATARNLDESLAYVLPNHMMLNISEILPREAQGILACCNPVPLPVRQNLLHLHSIILKAREEQLVKPVLEEQRLCRFSTRNSASDNPLHCPHDLNHDEDFRDDLPILLALSENGKTDFKAHDSVVCLKPIVNVFEKIEEASPRFKSLVRLSPYSRYKLAKKYSESIESQASKPNDTIECDKSKINECEIRHVVDTPYHEEKKTTIRTSVNSDLNEKEKDYQARGNTDNAGENGSKQNTNRHCSKRTLHVEPCKATKKRKAMGSVVLSRKTDVNFTNDNMTRKRIKKRQETHFVPYSYESVNFEQYQTSAATVKNPTKKSVRTRCKKVRRNLKISI</sequence>